<evidence type="ECO:0000313" key="2">
    <source>
        <dbReference type="EMBL" id="JAC61190.1"/>
    </source>
</evidence>
<gene>
    <name evidence="2" type="ORF">TSPGSL018_26916</name>
</gene>
<feature type="transmembrane region" description="Helical" evidence="1">
    <location>
        <begin position="12"/>
        <end position="34"/>
    </location>
</feature>
<keyword evidence="1" id="KW-0812">Transmembrane</keyword>
<accession>A0A061QRY9</accession>
<dbReference type="EMBL" id="GBEZ01025959">
    <property type="protein sequence ID" value="JAC61190.1"/>
    <property type="molecule type" value="Transcribed_RNA"/>
</dbReference>
<reference evidence="2" key="1">
    <citation type="submission" date="2014-05" db="EMBL/GenBank/DDBJ databases">
        <title>The transcriptome of the halophilic microalga Tetraselmis sp. GSL018 isolated from the Great Salt Lake, Utah.</title>
        <authorList>
            <person name="Jinkerson R.E."/>
            <person name="D'Adamo S."/>
            <person name="Posewitz M.C."/>
        </authorList>
    </citation>
    <scope>NUCLEOTIDE SEQUENCE</scope>
    <source>
        <strain evidence="2">GSL018</strain>
    </source>
</reference>
<sequence length="58" mass="6249">MILTTYGMATATFLGVVVCFSMFVTLGTVSAWLVKRCSKRDSSYNTVSLVVLSAAGFF</sequence>
<keyword evidence="1" id="KW-1133">Transmembrane helix</keyword>
<keyword evidence="1" id="KW-0472">Membrane</keyword>
<organism evidence="2">
    <name type="scientific">Tetraselmis sp. GSL018</name>
    <dbReference type="NCBI Taxonomy" id="582737"/>
    <lineage>
        <taxon>Eukaryota</taxon>
        <taxon>Viridiplantae</taxon>
        <taxon>Chlorophyta</taxon>
        <taxon>core chlorophytes</taxon>
        <taxon>Chlorodendrophyceae</taxon>
        <taxon>Chlorodendrales</taxon>
        <taxon>Chlorodendraceae</taxon>
        <taxon>Tetraselmis</taxon>
    </lineage>
</organism>
<name>A0A061QRY9_9CHLO</name>
<evidence type="ECO:0000256" key="1">
    <source>
        <dbReference type="SAM" id="Phobius"/>
    </source>
</evidence>
<feature type="non-terminal residue" evidence="2">
    <location>
        <position position="58"/>
    </location>
</feature>
<proteinExistence type="predicted"/>
<dbReference type="AlphaFoldDB" id="A0A061QRY9"/>
<protein>
    <submittedName>
        <fullName evidence="2">Uncharacterized protein</fullName>
    </submittedName>
</protein>